<reference evidence="2 3" key="1">
    <citation type="submission" date="2018-11" db="EMBL/GenBank/DDBJ databases">
        <authorList>
            <consortium name="Pathogen Informatics"/>
        </authorList>
    </citation>
    <scope>NUCLEOTIDE SEQUENCE [LARGE SCALE GENOMIC DNA]</scope>
</reference>
<keyword evidence="1" id="KW-0175">Coiled coil</keyword>
<dbReference type="AlphaFoldDB" id="A0A3P7K304"/>
<protein>
    <submittedName>
        <fullName evidence="2">Uncharacterized protein</fullName>
    </submittedName>
</protein>
<dbReference type="Gene3D" id="1.10.287.1490">
    <property type="match status" value="1"/>
</dbReference>
<accession>A0A3P7K304</accession>
<proteinExistence type="predicted"/>
<keyword evidence="3" id="KW-1185">Reference proteome</keyword>
<evidence type="ECO:0000313" key="3">
    <source>
        <dbReference type="Proteomes" id="UP000270094"/>
    </source>
</evidence>
<name>A0A3P7K304_STRVU</name>
<gene>
    <name evidence="2" type="ORF">SVUK_LOCUS17785</name>
</gene>
<dbReference type="EMBL" id="UYYB01119398">
    <property type="protein sequence ID" value="VDM82787.1"/>
    <property type="molecule type" value="Genomic_DNA"/>
</dbReference>
<evidence type="ECO:0000313" key="2">
    <source>
        <dbReference type="EMBL" id="VDM82787.1"/>
    </source>
</evidence>
<dbReference type="OrthoDB" id="5867062at2759"/>
<sequence length="106" mass="11710">MQASIFLNAEDKQKISSLEAEVARLKSLPPPTSAAESSSQDLNALKERIGNLEEENVKLSNDLTSKIGEYEEVKFRLNAMAPSFEKAQARVAQLTTEKTELMARIA</sequence>
<dbReference type="Proteomes" id="UP000270094">
    <property type="component" value="Unassembled WGS sequence"/>
</dbReference>
<evidence type="ECO:0000256" key="1">
    <source>
        <dbReference type="SAM" id="Coils"/>
    </source>
</evidence>
<feature type="coiled-coil region" evidence="1">
    <location>
        <begin position="8"/>
        <end position="104"/>
    </location>
</feature>
<organism evidence="2 3">
    <name type="scientific">Strongylus vulgaris</name>
    <name type="common">Blood worm</name>
    <dbReference type="NCBI Taxonomy" id="40348"/>
    <lineage>
        <taxon>Eukaryota</taxon>
        <taxon>Metazoa</taxon>
        <taxon>Ecdysozoa</taxon>
        <taxon>Nematoda</taxon>
        <taxon>Chromadorea</taxon>
        <taxon>Rhabditida</taxon>
        <taxon>Rhabditina</taxon>
        <taxon>Rhabditomorpha</taxon>
        <taxon>Strongyloidea</taxon>
        <taxon>Strongylidae</taxon>
        <taxon>Strongylus</taxon>
    </lineage>
</organism>
<feature type="non-terminal residue" evidence="2">
    <location>
        <position position="106"/>
    </location>
</feature>